<dbReference type="PANTHER" id="PTHR11444:SF1">
    <property type="entry name" value="FUMARATE HYDRATASE, MITOCHONDRIAL"/>
    <property type="match status" value="1"/>
</dbReference>
<gene>
    <name evidence="6" type="ORF">PoB_006190500</name>
</gene>
<evidence type="ECO:0000313" key="6">
    <source>
        <dbReference type="EMBL" id="GFO35400.1"/>
    </source>
</evidence>
<evidence type="ECO:0000256" key="3">
    <source>
        <dbReference type="ARBA" id="ARBA00023239"/>
    </source>
</evidence>
<dbReference type="InterPro" id="IPR005677">
    <property type="entry name" value="Fum_hydII"/>
</dbReference>
<dbReference type="FunFam" id="1.10.275.10:FF:000001">
    <property type="entry name" value="Fumarate hydratase, mitochondrial"/>
    <property type="match status" value="1"/>
</dbReference>
<sequence>MSQRNSTYYRRKLKKEKPEAYAKYLEKRKEANKKRRDVERKRWNEERHTMTNSEIEEYEVKLKARSQLGPRPGSAVSGSGYSLEPRPSLTWLLILCTHPQNLISTYNMAQQSSIESTEKKEGFRIETDTFGGINVPEDKYYGANTARSLINFNIGGPSEVMPIAIIRAFGILKKCAAQVNEEFGLDPHISNLIVRAADEVIAGKLDDSFPLVIWQTGSGTQSNMNVNEVISNRAIEMDGGVLGSKKPVHPNDHVNMCQSSNDTFPTAMHIAVALETFSRLIPAIDALAAGFDVKVKEFENIIKIGRTHLQDATPLTLGQEFSAYRQQVVNAKERIQATFPRLMELALGGTAVGTGLNTRKGFAEKAAGKLAEETGIPFVSASNKFEALAAHDTLVEFHGALNVFACSLMKIGNDIRLLGSGPRCGIGEISLPENEPGSSIMPGKVNPTQCEALTMVAAQVMGNHTAVTIGGSQGHFELNVFKPLIVSNVLRSIRLLADACVSFNTHCLQGITANMDRIGYLRDNSLMLVTALNPHIGYDNAAKIAKHAHKQGTSLKEAAVALGLLTEKQFDAWVQPDLMLGPK</sequence>
<name>A0AAV4CU30_9GAST</name>
<dbReference type="HAMAP" id="MF_00743">
    <property type="entry name" value="FumaraseC"/>
    <property type="match status" value="1"/>
</dbReference>
<dbReference type="Pfam" id="PF10415">
    <property type="entry name" value="FumaraseC_C"/>
    <property type="match status" value="1"/>
</dbReference>
<proteinExistence type="inferred from homology"/>
<dbReference type="GO" id="GO:0005739">
    <property type="term" value="C:mitochondrion"/>
    <property type="evidence" value="ECO:0007669"/>
    <property type="project" value="TreeGrafter"/>
</dbReference>
<protein>
    <recommendedName>
        <fullName evidence="2">fumarate hydratase</fullName>
        <ecNumber evidence="2">4.2.1.2</ecNumber>
    </recommendedName>
</protein>
<evidence type="ECO:0000259" key="5">
    <source>
        <dbReference type="Pfam" id="PF10415"/>
    </source>
</evidence>
<dbReference type="GO" id="GO:0006108">
    <property type="term" value="P:malate metabolic process"/>
    <property type="evidence" value="ECO:0007669"/>
    <property type="project" value="TreeGrafter"/>
</dbReference>
<evidence type="ECO:0000259" key="4">
    <source>
        <dbReference type="Pfam" id="PF00206"/>
    </source>
</evidence>
<comment type="similarity">
    <text evidence="1">Belongs to the class-II fumarase/aspartase family. Fumarase subfamily.</text>
</comment>
<reference evidence="6 7" key="1">
    <citation type="journal article" date="2021" name="Elife">
        <title>Chloroplast acquisition without the gene transfer in kleptoplastic sea slugs, Plakobranchus ocellatus.</title>
        <authorList>
            <person name="Maeda T."/>
            <person name="Takahashi S."/>
            <person name="Yoshida T."/>
            <person name="Shimamura S."/>
            <person name="Takaki Y."/>
            <person name="Nagai Y."/>
            <person name="Toyoda A."/>
            <person name="Suzuki Y."/>
            <person name="Arimoto A."/>
            <person name="Ishii H."/>
            <person name="Satoh N."/>
            <person name="Nishiyama T."/>
            <person name="Hasebe M."/>
            <person name="Maruyama T."/>
            <person name="Minagawa J."/>
            <person name="Obokata J."/>
            <person name="Shigenobu S."/>
        </authorList>
    </citation>
    <scope>NUCLEOTIDE SEQUENCE [LARGE SCALE GENOMIC DNA]</scope>
</reference>
<dbReference type="Gene3D" id="1.10.40.30">
    <property type="entry name" value="Fumarase/aspartase (C-terminal domain)"/>
    <property type="match status" value="1"/>
</dbReference>
<dbReference type="FunFam" id="1.20.200.10:FF:000001">
    <property type="entry name" value="Fumarate hydratase, mitochondrial"/>
    <property type="match status" value="1"/>
</dbReference>
<dbReference type="AlphaFoldDB" id="A0AAV4CU30"/>
<dbReference type="GO" id="GO:0004333">
    <property type="term" value="F:fumarate hydratase activity"/>
    <property type="evidence" value="ECO:0007669"/>
    <property type="project" value="UniProtKB-EC"/>
</dbReference>
<dbReference type="Gene3D" id="1.10.275.10">
    <property type="entry name" value="Fumarase/aspartase (N-terminal domain)"/>
    <property type="match status" value="1"/>
</dbReference>
<feature type="domain" description="Fumarate lyase N-terminal" evidence="4">
    <location>
        <begin position="133"/>
        <end position="462"/>
    </location>
</feature>
<dbReference type="EMBL" id="BLXT01006999">
    <property type="protein sequence ID" value="GFO35400.1"/>
    <property type="molecule type" value="Genomic_DNA"/>
</dbReference>
<dbReference type="FunFam" id="1.10.40.30:FF:000002">
    <property type="entry name" value="Fumarate hydratase class II"/>
    <property type="match status" value="1"/>
</dbReference>
<comment type="caution">
    <text evidence="6">The sequence shown here is derived from an EMBL/GenBank/DDBJ whole genome shotgun (WGS) entry which is preliminary data.</text>
</comment>
<dbReference type="InterPro" id="IPR020557">
    <property type="entry name" value="Fumarate_lyase_CS"/>
</dbReference>
<dbReference type="InterPro" id="IPR008948">
    <property type="entry name" value="L-Aspartase-like"/>
</dbReference>
<dbReference type="GO" id="GO:0006106">
    <property type="term" value="P:fumarate metabolic process"/>
    <property type="evidence" value="ECO:0007669"/>
    <property type="project" value="InterPro"/>
</dbReference>
<dbReference type="InterPro" id="IPR024083">
    <property type="entry name" value="Fumarase/histidase_N"/>
</dbReference>
<dbReference type="Proteomes" id="UP000735302">
    <property type="component" value="Unassembled WGS sequence"/>
</dbReference>
<accession>A0AAV4CU30</accession>
<dbReference type="Gene3D" id="1.20.200.10">
    <property type="entry name" value="Fumarase/aspartase (Central domain)"/>
    <property type="match status" value="1"/>
</dbReference>
<dbReference type="InterPro" id="IPR018951">
    <property type="entry name" value="Fumarase_C_C"/>
</dbReference>
<dbReference type="GO" id="GO:0006099">
    <property type="term" value="P:tricarboxylic acid cycle"/>
    <property type="evidence" value="ECO:0007669"/>
    <property type="project" value="InterPro"/>
</dbReference>
<dbReference type="InterPro" id="IPR022761">
    <property type="entry name" value="Fumarate_lyase_N"/>
</dbReference>
<dbReference type="CDD" id="cd01362">
    <property type="entry name" value="Fumarase_classII"/>
    <property type="match status" value="1"/>
</dbReference>
<evidence type="ECO:0000256" key="1">
    <source>
        <dbReference type="ARBA" id="ARBA00009084"/>
    </source>
</evidence>
<dbReference type="EC" id="4.2.1.2" evidence="2"/>
<keyword evidence="7" id="KW-1185">Reference proteome</keyword>
<dbReference type="NCBIfam" id="NF008909">
    <property type="entry name" value="PRK12273.1"/>
    <property type="match status" value="1"/>
</dbReference>
<evidence type="ECO:0000313" key="7">
    <source>
        <dbReference type="Proteomes" id="UP000735302"/>
    </source>
</evidence>
<dbReference type="PANTHER" id="PTHR11444">
    <property type="entry name" value="ASPARTATEAMMONIA/ARGININOSUCCINATE/ADENYLOSUCCINATE LYASE"/>
    <property type="match status" value="1"/>
</dbReference>
<keyword evidence="3" id="KW-0456">Lyase</keyword>
<dbReference type="PRINTS" id="PR00149">
    <property type="entry name" value="FUMRATELYASE"/>
</dbReference>
<organism evidence="6 7">
    <name type="scientific">Plakobranchus ocellatus</name>
    <dbReference type="NCBI Taxonomy" id="259542"/>
    <lineage>
        <taxon>Eukaryota</taxon>
        <taxon>Metazoa</taxon>
        <taxon>Spiralia</taxon>
        <taxon>Lophotrochozoa</taxon>
        <taxon>Mollusca</taxon>
        <taxon>Gastropoda</taxon>
        <taxon>Heterobranchia</taxon>
        <taxon>Euthyneura</taxon>
        <taxon>Panpulmonata</taxon>
        <taxon>Sacoglossa</taxon>
        <taxon>Placobranchoidea</taxon>
        <taxon>Plakobranchidae</taxon>
        <taxon>Plakobranchus</taxon>
    </lineage>
</organism>
<dbReference type="SUPFAM" id="SSF48557">
    <property type="entry name" value="L-aspartase-like"/>
    <property type="match status" value="1"/>
</dbReference>
<dbReference type="NCBIfam" id="TIGR00979">
    <property type="entry name" value="fumC_II"/>
    <property type="match status" value="1"/>
</dbReference>
<dbReference type="InterPro" id="IPR000362">
    <property type="entry name" value="Fumarate_lyase_fam"/>
</dbReference>
<dbReference type="PROSITE" id="PS00163">
    <property type="entry name" value="FUMARATE_LYASES"/>
    <property type="match status" value="1"/>
</dbReference>
<evidence type="ECO:0000256" key="2">
    <source>
        <dbReference type="ARBA" id="ARBA00012921"/>
    </source>
</evidence>
<feature type="domain" description="Fumarase C C-terminal" evidence="5">
    <location>
        <begin position="528"/>
        <end position="580"/>
    </location>
</feature>
<dbReference type="Pfam" id="PF00206">
    <property type="entry name" value="Lyase_1"/>
    <property type="match status" value="1"/>
</dbReference>